<dbReference type="InterPro" id="IPR024462">
    <property type="entry name" value="GH116_N"/>
</dbReference>
<dbReference type="OrthoDB" id="1007311at2"/>
<evidence type="ECO:0000259" key="1">
    <source>
        <dbReference type="Pfam" id="PF04685"/>
    </source>
</evidence>
<dbReference type="Pfam" id="PF12215">
    <property type="entry name" value="Glyco_hydr_116N"/>
    <property type="match status" value="1"/>
</dbReference>
<dbReference type="InterPro" id="IPR012341">
    <property type="entry name" value="6hp_glycosidase-like_sf"/>
</dbReference>
<accession>A0A3E3J3E6</accession>
<dbReference type="InterPro" id="IPR052566">
    <property type="entry name" value="Non-lysos_glucosylceramidase"/>
</dbReference>
<evidence type="ECO:0008006" key="7">
    <source>
        <dbReference type="Google" id="ProtNLM"/>
    </source>
</evidence>
<dbReference type="GeneID" id="97985901"/>
<evidence type="ECO:0000313" key="6">
    <source>
        <dbReference type="Proteomes" id="UP000261166"/>
    </source>
</evidence>
<sequence>MSTIKTDTYNTFTYKKDRQRAISFPVGGLGSGSIGIAGNGCLIDWQVYNRPAMGTRNGYSHFAVKAQAGDELLDARVLVSDLGKPYLGQVDERTMLGMPHFRELVFEGKYPMAELSFLDERFPGRVTVRYYNPFIPLNDRDSSIPALFADILVENTTDRPITYTTAGIITNPCQSSFTRNRFREGNGIRGIHFTTEEIDKGDVSYSDFTLAADSEAACQEYWFRGNWRDHVETYWREFASAKPLENRRYENGKKDYKDTGMLCISKETAPGEMQEFHYVLTWNVPNCNNYWSGLDISTSNIHYDVCDRTPWKNYYAVLFEDSWASASYALHNRQRLLGETLTFMDAMYETTIPEAALDAVTANLAILRSPTCLRLEDGSFYGWEGCFDNVGSCEGTCTHVWNYAYALPFLFPALARSIRDLEFRYSQRADGGIEFRLRLPVGSTGKWFHSCADGQLGSIMLTYRDYKISGDREWLASKWESVKKALAYAWSEENPDAWDRGKKGYLDGRQHHTLDMELFGPNAWLQGFYAGALSAAAEMAAVLADREAEEEYRELAAKAKEYLNRELFNGEYFYQKVDVCDRSVVERFQAQDDYWNEEKGQIKYQIADGCGIDQVLAQWHGNLCGLPEIFEQDKARCALDAIFHYNYKPSLGEIYNPWRIFAIDEEGGVIMCEWPEGTLKPAIPLTYAQECMDGMQYQTASHMIWEGMLEQGETIVKAVREKYRGDNRNPWCEIECGSYYARSMASYALLLSYSGFTCDLDQGILGFRPRRRCADDSFTSFWSAGSGWGRVRYQSDGSIILEIIRGSLFLKQFVTGTEGNIAKVSCDGKEQKFTREKDRISFTEKVRIEKSLELKAD</sequence>
<dbReference type="Proteomes" id="UP000260812">
    <property type="component" value="Unassembled WGS sequence"/>
</dbReference>
<dbReference type="Proteomes" id="UP000261166">
    <property type="component" value="Unassembled WGS sequence"/>
</dbReference>
<dbReference type="InterPro" id="IPR008928">
    <property type="entry name" value="6-hairpin_glycosidase_sf"/>
</dbReference>
<evidence type="ECO:0000313" key="5">
    <source>
        <dbReference type="Proteomes" id="UP000260812"/>
    </source>
</evidence>
<comment type="caution">
    <text evidence="4">The sequence shown here is derived from an EMBL/GenBank/DDBJ whole genome shotgun (WGS) entry which is preliminary data.</text>
</comment>
<dbReference type="InterPro" id="IPR006775">
    <property type="entry name" value="GH116_catalytic"/>
</dbReference>
<dbReference type="AlphaFoldDB" id="A0A3E3J3E6"/>
<dbReference type="EMBL" id="QVLV01000002">
    <property type="protein sequence ID" value="RGE64078.1"/>
    <property type="molecule type" value="Genomic_DNA"/>
</dbReference>
<dbReference type="PANTHER" id="PTHR12654:SF0">
    <property type="entry name" value="NON-LYSOSOMAL GLUCOSYLCERAMIDASE"/>
    <property type="match status" value="1"/>
</dbReference>
<dbReference type="GO" id="GO:0005975">
    <property type="term" value="P:carbohydrate metabolic process"/>
    <property type="evidence" value="ECO:0007669"/>
    <property type="project" value="InterPro"/>
</dbReference>
<protein>
    <recommendedName>
        <fullName evidence="7">Beta-glucosidase</fullName>
    </recommendedName>
</protein>
<keyword evidence="5" id="KW-1185">Reference proteome</keyword>
<feature type="domain" description="Glycosyl-hydrolase family 116 N-terminal" evidence="2">
    <location>
        <begin position="24"/>
        <end position="335"/>
    </location>
</feature>
<dbReference type="PANTHER" id="PTHR12654">
    <property type="entry name" value="BILE ACID BETA-GLUCOSIDASE-RELATED"/>
    <property type="match status" value="1"/>
</dbReference>
<evidence type="ECO:0000313" key="3">
    <source>
        <dbReference type="EMBL" id="RGE64078.1"/>
    </source>
</evidence>
<organism evidence="4 6">
    <name type="scientific">Eisenbergiella massiliensis</name>
    <dbReference type="NCBI Taxonomy" id="1720294"/>
    <lineage>
        <taxon>Bacteria</taxon>
        <taxon>Bacillati</taxon>
        <taxon>Bacillota</taxon>
        <taxon>Clostridia</taxon>
        <taxon>Lachnospirales</taxon>
        <taxon>Lachnospiraceae</taxon>
        <taxon>Eisenbergiella</taxon>
    </lineage>
</organism>
<proteinExistence type="predicted"/>
<dbReference type="GO" id="GO:0008422">
    <property type="term" value="F:beta-glucosidase activity"/>
    <property type="evidence" value="ECO:0007669"/>
    <property type="project" value="TreeGrafter"/>
</dbReference>
<dbReference type="RefSeq" id="WP_025489860.1">
    <property type="nucleotide sequence ID" value="NZ_JBKUNB010000022.1"/>
</dbReference>
<feature type="domain" description="Glycosyl-hydrolase family 116 catalytic region" evidence="1">
    <location>
        <begin position="452"/>
        <end position="748"/>
    </location>
</feature>
<dbReference type="SUPFAM" id="SSF48208">
    <property type="entry name" value="Six-hairpin glycosidases"/>
    <property type="match status" value="1"/>
</dbReference>
<dbReference type="Gene3D" id="1.50.10.10">
    <property type="match status" value="1"/>
</dbReference>
<evidence type="ECO:0000259" key="2">
    <source>
        <dbReference type="Pfam" id="PF12215"/>
    </source>
</evidence>
<reference evidence="4 6" key="1">
    <citation type="submission" date="2018-08" db="EMBL/GenBank/DDBJ databases">
        <title>A genome reference for cultivated species of the human gut microbiota.</title>
        <authorList>
            <person name="Zou Y."/>
            <person name="Xue W."/>
            <person name="Luo G."/>
        </authorList>
    </citation>
    <scope>NUCLEOTIDE SEQUENCE [LARGE SCALE GENOMIC DNA]</scope>
    <source>
        <strain evidence="4 6">AF26-4BH</strain>
        <strain evidence="3">TF05-5AC</strain>
    </source>
</reference>
<dbReference type="EMBL" id="QVLU01000002">
    <property type="protein sequence ID" value="RGE73856.1"/>
    <property type="molecule type" value="Genomic_DNA"/>
</dbReference>
<evidence type="ECO:0000313" key="4">
    <source>
        <dbReference type="EMBL" id="RGE73856.1"/>
    </source>
</evidence>
<dbReference type="Pfam" id="PF04685">
    <property type="entry name" value="DUF608"/>
    <property type="match status" value="1"/>
</dbReference>
<gene>
    <name evidence="4" type="ORF">DWY69_01835</name>
    <name evidence="3" type="ORF">DXC51_03115</name>
</gene>
<name>A0A3E3J3E6_9FIRM</name>